<evidence type="ECO:0000313" key="1">
    <source>
        <dbReference type="EMBL" id="CEK79279.1"/>
    </source>
</evidence>
<organism evidence="1">
    <name type="scientific">Arion vulgaris</name>
    <dbReference type="NCBI Taxonomy" id="1028688"/>
    <lineage>
        <taxon>Eukaryota</taxon>
        <taxon>Metazoa</taxon>
        <taxon>Spiralia</taxon>
        <taxon>Lophotrochozoa</taxon>
        <taxon>Mollusca</taxon>
        <taxon>Gastropoda</taxon>
        <taxon>Heterobranchia</taxon>
        <taxon>Euthyneura</taxon>
        <taxon>Panpulmonata</taxon>
        <taxon>Eupulmonata</taxon>
        <taxon>Stylommatophora</taxon>
        <taxon>Helicina</taxon>
        <taxon>Arionoidea</taxon>
        <taxon>Arionidae</taxon>
        <taxon>Arion</taxon>
    </lineage>
</organism>
<proteinExistence type="predicted"/>
<gene>
    <name evidence="1" type="primary">ORF114605</name>
</gene>
<sequence length="81" mass="8751">MTAASSTCLLCSSRSIYINFVLQLTYKAFTHDSHSCHGIPISVNTFISHSTVPSHISFGSAPSFVHQRVIFAKVSGSIAHI</sequence>
<dbReference type="EMBL" id="HACG01032414">
    <property type="protein sequence ID" value="CEK79279.1"/>
    <property type="molecule type" value="Transcribed_RNA"/>
</dbReference>
<accession>A0A0B7AE51</accession>
<dbReference type="AlphaFoldDB" id="A0A0B7AE51"/>
<protein>
    <submittedName>
        <fullName evidence="1">Uncharacterized protein</fullName>
    </submittedName>
</protein>
<reference evidence="1" key="1">
    <citation type="submission" date="2014-12" db="EMBL/GenBank/DDBJ databases">
        <title>Insight into the proteome of Arion vulgaris.</title>
        <authorList>
            <person name="Aradska J."/>
            <person name="Bulat T."/>
            <person name="Smidak R."/>
            <person name="Sarate P."/>
            <person name="Gangsoo J."/>
            <person name="Sialana F."/>
            <person name="Bilban M."/>
            <person name="Lubec G."/>
        </authorList>
    </citation>
    <scope>NUCLEOTIDE SEQUENCE</scope>
    <source>
        <tissue evidence="1">Skin</tissue>
    </source>
</reference>
<name>A0A0B7AE51_9EUPU</name>